<reference evidence="4 5" key="1">
    <citation type="submission" date="2019-03" db="EMBL/GenBank/DDBJ databases">
        <title>Genomic Encyclopedia of Type Strains, Phase III (KMG-III): the genomes of soil and plant-associated and newly described type strains.</title>
        <authorList>
            <person name="Whitman W."/>
        </authorList>
    </citation>
    <scope>NUCLEOTIDE SEQUENCE [LARGE SCALE GENOMIC DNA]</scope>
    <source>
        <strain evidence="4 5">CECT 7972</strain>
    </source>
</reference>
<dbReference type="AlphaFoldDB" id="A0A4R6ZJ25"/>
<sequence length="453" mass="52414">MFYTLWHTYLPSIFDWVIETSILASVLVVFILCIKFLLKNWLTPQWKYALWLILVVRLVLPWFPESSFSIYSILPIKHEQAPIVSQEITTTAPEVIEAIPRVIEDLPAENNVYTIFLFIWILGIAITGIFIILINRRLYQYISKQPLITEKRVLNIYRNCKKDMSIKKDIPLHYSGKISSPTLFGIGKPRILLDEKHVKHLDDNQLKYIFYHELSHYKRKDININLLMNCLLVIHWFNPVLWYANRALREDQEMACDSLALTFINQKERVAYGHTIITLVEQYSTYYQPSTLAHFSKNKIKLKRRILMIKKFNTKSKLLTAVGFIAILGVSAFSLVDVKAETTEAQKQEIADRMKKEELAKQNATDNVTDTEADKQMAAAYEEKKRQMAEENAANKAAESDLDRKMAAATEEKKKQMAEENAANKAAESDLDRKMAAATEEKKKQMAQENAKK</sequence>
<dbReference type="EMBL" id="SNZK01000009">
    <property type="protein sequence ID" value="TDR52195.1"/>
    <property type="molecule type" value="Genomic_DNA"/>
</dbReference>
<proteinExistence type="predicted"/>
<gene>
    <name evidence="4" type="ORF">DFP96_10985</name>
</gene>
<feature type="transmembrane region" description="Helical" evidence="2">
    <location>
        <begin position="112"/>
        <end position="134"/>
    </location>
</feature>
<dbReference type="InterPro" id="IPR052173">
    <property type="entry name" value="Beta-lactam_resp_regulator"/>
</dbReference>
<keyword evidence="2" id="KW-1133">Transmembrane helix</keyword>
<feature type="domain" description="Peptidase M56" evidence="3">
    <location>
        <begin position="17"/>
        <end position="309"/>
    </location>
</feature>
<feature type="transmembrane region" description="Helical" evidence="2">
    <location>
        <begin position="20"/>
        <end position="38"/>
    </location>
</feature>
<dbReference type="Pfam" id="PF05569">
    <property type="entry name" value="Peptidase_M56"/>
    <property type="match status" value="1"/>
</dbReference>
<evidence type="ECO:0000313" key="4">
    <source>
        <dbReference type="EMBL" id="TDR52195.1"/>
    </source>
</evidence>
<protein>
    <submittedName>
        <fullName evidence="4">Bla regulator protein BlaR1</fullName>
    </submittedName>
</protein>
<dbReference type="STRING" id="1265846.PROCOU_09766"/>
<dbReference type="PANTHER" id="PTHR34978:SF3">
    <property type="entry name" value="SLR0241 PROTEIN"/>
    <property type="match status" value="1"/>
</dbReference>
<dbReference type="OrthoDB" id="9770467at2"/>
<evidence type="ECO:0000256" key="2">
    <source>
        <dbReference type="SAM" id="Phobius"/>
    </source>
</evidence>
<keyword evidence="2" id="KW-0812">Transmembrane</keyword>
<dbReference type="RefSeq" id="WP_051994293.1">
    <property type="nucleotide sequence ID" value="NZ_JAARQJ010000001.1"/>
</dbReference>
<feature type="region of interest" description="Disordered" evidence="1">
    <location>
        <begin position="382"/>
        <end position="453"/>
    </location>
</feature>
<accession>A0A4R6ZJ25</accession>
<feature type="compositionally biased region" description="Basic and acidic residues" evidence="1">
    <location>
        <begin position="398"/>
        <end position="418"/>
    </location>
</feature>
<evidence type="ECO:0000259" key="3">
    <source>
        <dbReference type="Pfam" id="PF05569"/>
    </source>
</evidence>
<dbReference type="Proteomes" id="UP000295558">
    <property type="component" value="Unassembled WGS sequence"/>
</dbReference>
<organism evidence="4 5">
    <name type="scientific">Listeria rocourtiae</name>
    <dbReference type="NCBI Taxonomy" id="647910"/>
    <lineage>
        <taxon>Bacteria</taxon>
        <taxon>Bacillati</taxon>
        <taxon>Bacillota</taxon>
        <taxon>Bacilli</taxon>
        <taxon>Bacillales</taxon>
        <taxon>Listeriaceae</taxon>
        <taxon>Listeria</taxon>
    </lineage>
</organism>
<feature type="transmembrane region" description="Helical" evidence="2">
    <location>
        <begin position="226"/>
        <end position="244"/>
    </location>
</feature>
<evidence type="ECO:0000256" key="1">
    <source>
        <dbReference type="SAM" id="MobiDB-lite"/>
    </source>
</evidence>
<dbReference type="CDD" id="cd07341">
    <property type="entry name" value="M56_BlaR1_MecR1_like"/>
    <property type="match status" value="1"/>
</dbReference>
<feature type="transmembrane region" description="Helical" evidence="2">
    <location>
        <begin position="45"/>
        <end position="63"/>
    </location>
</feature>
<evidence type="ECO:0000313" key="5">
    <source>
        <dbReference type="Proteomes" id="UP000295558"/>
    </source>
</evidence>
<feature type="transmembrane region" description="Helical" evidence="2">
    <location>
        <begin position="318"/>
        <end position="338"/>
    </location>
</feature>
<dbReference type="InterPro" id="IPR008756">
    <property type="entry name" value="Peptidase_M56"/>
</dbReference>
<dbReference type="PANTHER" id="PTHR34978">
    <property type="entry name" value="POSSIBLE SENSOR-TRANSDUCER PROTEIN BLAR"/>
    <property type="match status" value="1"/>
</dbReference>
<keyword evidence="2" id="KW-0472">Membrane</keyword>
<keyword evidence="5" id="KW-1185">Reference proteome</keyword>
<comment type="caution">
    <text evidence="4">The sequence shown here is derived from an EMBL/GenBank/DDBJ whole genome shotgun (WGS) entry which is preliminary data.</text>
</comment>
<name>A0A4R6ZJ25_9LIST</name>
<feature type="compositionally biased region" description="Basic and acidic residues" evidence="1">
    <location>
        <begin position="427"/>
        <end position="453"/>
    </location>
</feature>